<reference evidence="2" key="1">
    <citation type="journal article" date="2023" name="Insect Mol. Biol.">
        <title>Genome sequencing provides insights into the evolution of gene families encoding plant cell wall-degrading enzymes in longhorned beetles.</title>
        <authorList>
            <person name="Shin N.R."/>
            <person name="Okamura Y."/>
            <person name="Kirsch R."/>
            <person name="Pauchet Y."/>
        </authorList>
    </citation>
    <scope>NUCLEOTIDE SEQUENCE</scope>
    <source>
        <strain evidence="2">RBIC_L_NR</strain>
    </source>
</reference>
<evidence type="ECO:0000313" key="3">
    <source>
        <dbReference type="Proteomes" id="UP001162156"/>
    </source>
</evidence>
<accession>A0AAV8WWC6</accession>
<proteinExistence type="predicted"/>
<dbReference type="EMBL" id="JANEYF010004559">
    <property type="protein sequence ID" value="KAJ8930754.1"/>
    <property type="molecule type" value="Genomic_DNA"/>
</dbReference>
<comment type="caution">
    <text evidence="2">The sequence shown here is derived from an EMBL/GenBank/DDBJ whole genome shotgun (WGS) entry which is preliminary data.</text>
</comment>
<keyword evidence="1" id="KW-1133">Transmembrane helix</keyword>
<dbReference type="AlphaFoldDB" id="A0AAV8WWC6"/>
<sequence length="111" mass="12822">MQPPSRIKTVGDILESNMRVGCEDIFLQRLAQNGILSRETLFWHPVKPECIHSAKTTTFNIGLDDFYPALMVLGIGIVSSFMMFIIEIYVHFKARLFKKKMEIIPIYPFVK</sequence>
<evidence type="ECO:0000256" key="1">
    <source>
        <dbReference type="SAM" id="Phobius"/>
    </source>
</evidence>
<gene>
    <name evidence="2" type="ORF">NQ314_016415</name>
</gene>
<name>A0AAV8WWC6_9CUCU</name>
<feature type="transmembrane region" description="Helical" evidence="1">
    <location>
        <begin position="66"/>
        <end position="90"/>
    </location>
</feature>
<evidence type="ECO:0000313" key="2">
    <source>
        <dbReference type="EMBL" id="KAJ8930754.1"/>
    </source>
</evidence>
<protein>
    <submittedName>
        <fullName evidence="2">Uncharacterized protein</fullName>
    </submittedName>
</protein>
<organism evidence="2 3">
    <name type="scientific">Rhamnusium bicolor</name>
    <dbReference type="NCBI Taxonomy" id="1586634"/>
    <lineage>
        <taxon>Eukaryota</taxon>
        <taxon>Metazoa</taxon>
        <taxon>Ecdysozoa</taxon>
        <taxon>Arthropoda</taxon>
        <taxon>Hexapoda</taxon>
        <taxon>Insecta</taxon>
        <taxon>Pterygota</taxon>
        <taxon>Neoptera</taxon>
        <taxon>Endopterygota</taxon>
        <taxon>Coleoptera</taxon>
        <taxon>Polyphaga</taxon>
        <taxon>Cucujiformia</taxon>
        <taxon>Chrysomeloidea</taxon>
        <taxon>Cerambycidae</taxon>
        <taxon>Lepturinae</taxon>
        <taxon>Rhagiini</taxon>
        <taxon>Rhamnusium</taxon>
    </lineage>
</organism>
<keyword evidence="3" id="KW-1185">Reference proteome</keyword>
<keyword evidence="1" id="KW-0812">Transmembrane</keyword>
<keyword evidence="1" id="KW-0472">Membrane</keyword>
<dbReference type="Proteomes" id="UP001162156">
    <property type="component" value="Unassembled WGS sequence"/>
</dbReference>